<organism evidence="1 2">
    <name type="scientific">Miniphocaeibacter halophilus</name>
    <dbReference type="NCBI Taxonomy" id="2931922"/>
    <lineage>
        <taxon>Bacteria</taxon>
        <taxon>Bacillati</taxon>
        <taxon>Bacillota</taxon>
        <taxon>Tissierellia</taxon>
        <taxon>Tissierellales</taxon>
        <taxon>Peptoniphilaceae</taxon>
        <taxon>Miniphocaeibacter</taxon>
    </lineage>
</organism>
<name>A0AC61MSC4_9FIRM</name>
<proteinExistence type="predicted"/>
<dbReference type="EMBL" id="CP066744">
    <property type="protein sequence ID" value="QQK08570.1"/>
    <property type="molecule type" value="Genomic_DNA"/>
</dbReference>
<evidence type="ECO:0000313" key="2">
    <source>
        <dbReference type="Proteomes" id="UP000595814"/>
    </source>
</evidence>
<evidence type="ECO:0000313" key="1">
    <source>
        <dbReference type="EMBL" id="QQK08570.1"/>
    </source>
</evidence>
<reference evidence="1 2" key="1">
    <citation type="journal article" date="2022" name="Int. J. Syst. Evol. Microbiol.">
        <title>Miniphocaeibacter halophilus sp. nov., an ammonium-tolerant acetate-producing bacterium isolated from a biogas system.</title>
        <authorList>
            <person name="Schnurer A."/>
            <person name="Singh A."/>
            <person name="Bi S."/>
            <person name="Qiao W."/>
            <person name="Westerholm M."/>
        </authorList>
    </citation>
    <scope>NUCLEOTIDE SEQUENCE [LARGE SCALE GENOMIC DNA]</scope>
    <source>
        <strain evidence="1 2">AMB_01</strain>
    </source>
</reference>
<gene>
    <name evidence="1" type="ORF">JFY71_03250</name>
</gene>
<accession>A0AC61MSC4</accession>
<sequence>MNKKIKRFLSYLMIFSLLISIPSISLANETTNDNGSQPTTSTPIIGKPTTTIYQMKQWAKSKGANQLFIDLANDFYNISLARGVDPAVTYTQSAKETNFMKFTGVLDASYNNPCGMKNSAGGGDYDGEAHKRFNSWSDGIYAQVDHLALYAGKSGYPKYSADLHNWYLEEGNGNSYNVTALKRNGTTTDPRHFSSIFGKCPTVESLGANWAPSETYGEDIVKYMNELYTFPYSTVIRYAGSDRYETAKLINKAAGVYSSTAIISSGQSFPDTIIASILAGQLEGKLFINKPNTVTSEINSAVESGSIKTIYTVGGNALPNSFKNTLKSKGIELINLVGPNRYDTSALVAEKSDNNSKVILANGNIFADSLSMTPVALQNDYSLVLTDGNRITDSVRKVLNNAKEVIIVGGTNTISASIGDNLKKSGKKVSRISGTDRYATSISIANSYFKNTDFVLTASGNNYADALMGTTLSNRLKAPIILVNGDKLSNSQINYLESNKINTLYILGGNSSISKKLESNIKSLLDK</sequence>
<keyword evidence="2" id="KW-1185">Reference proteome</keyword>
<dbReference type="Proteomes" id="UP000595814">
    <property type="component" value="Chromosome"/>
</dbReference>
<protein>
    <submittedName>
        <fullName evidence="1">Cell wall-binding repeat-containing protein</fullName>
    </submittedName>
</protein>